<evidence type="ECO:0000256" key="8">
    <source>
        <dbReference type="SAM" id="Coils"/>
    </source>
</evidence>
<dbReference type="SUPFAM" id="SSF52540">
    <property type="entry name" value="P-loop containing nucleoside triphosphate hydrolases"/>
    <property type="match status" value="1"/>
</dbReference>
<keyword evidence="6" id="KW-0206">Cytoskeleton</keyword>
<dbReference type="GO" id="GO:0007018">
    <property type="term" value="P:microtubule-based movement"/>
    <property type="evidence" value="ECO:0007669"/>
    <property type="project" value="InterPro"/>
</dbReference>
<feature type="domain" description="Kinesin motor" evidence="9">
    <location>
        <begin position="45"/>
        <end position="359"/>
    </location>
</feature>
<dbReference type="InterPro" id="IPR036961">
    <property type="entry name" value="Kinesin_motor_dom_sf"/>
</dbReference>
<feature type="coiled-coil region" evidence="8">
    <location>
        <begin position="526"/>
        <end position="582"/>
    </location>
</feature>
<evidence type="ECO:0000256" key="7">
    <source>
        <dbReference type="PROSITE-ProRule" id="PRU00283"/>
    </source>
</evidence>
<evidence type="ECO:0000256" key="4">
    <source>
        <dbReference type="ARBA" id="ARBA00023054"/>
    </source>
</evidence>
<feature type="binding site" evidence="7">
    <location>
        <begin position="121"/>
        <end position="128"/>
    </location>
    <ligand>
        <name>ATP</name>
        <dbReference type="ChEBI" id="CHEBI:30616"/>
    </ligand>
</feature>
<evidence type="ECO:0000256" key="6">
    <source>
        <dbReference type="ARBA" id="ARBA00023212"/>
    </source>
</evidence>
<dbReference type="CDD" id="cd00106">
    <property type="entry name" value="KISc"/>
    <property type="match status" value="1"/>
</dbReference>
<keyword evidence="2 7" id="KW-0547">Nucleotide-binding</keyword>
<evidence type="ECO:0000256" key="5">
    <source>
        <dbReference type="ARBA" id="ARBA00023175"/>
    </source>
</evidence>
<dbReference type="Pfam" id="PF00225">
    <property type="entry name" value="Kinesin"/>
    <property type="match status" value="1"/>
</dbReference>
<dbReference type="InterPro" id="IPR027417">
    <property type="entry name" value="P-loop_NTPase"/>
</dbReference>
<comment type="similarity">
    <text evidence="7">Belongs to the TRAFAC class myosin-kinesin ATPase superfamily. Kinesin family.</text>
</comment>
<evidence type="ECO:0000259" key="9">
    <source>
        <dbReference type="PROSITE" id="PS50067"/>
    </source>
</evidence>
<proteinExistence type="inferred from homology"/>
<evidence type="ECO:0000256" key="2">
    <source>
        <dbReference type="ARBA" id="ARBA00022741"/>
    </source>
</evidence>
<dbReference type="GO" id="GO:0005856">
    <property type="term" value="C:cytoskeleton"/>
    <property type="evidence" value="ECO:0007669"/>
    <property type="project" value="UniProtKB-SubCell"/>
</dbReference>
<dbReference type="PANTHER" id="PTHR47968">
    <property type="entry name" value="CENTROMERE PROTEIN E"/>
    <property type="match status" value="1"/>
</dbReference>
<dbReference type="PANTHER" id="PTHR47968:SF75">
    <property type="entry name" value="CENTROMERE-ASSOCIATED PROTEIN E"/>
    <property type="match status" value="1"/>
</dbReference>
<keyword evidence="4 8" id="KW-0175">Coiled coil</keyword>
<evidence type="ECO:0000313" key="11">
    <source>
        <dbReference type="WBParaSite" id="ACRNAN_scaffold6449.g24615.t1"/>
    </source>
</evidence>
<dbReference type="Proteomes" id="UP000887540">
    <property type="component" value="Unplaced"/>
</dbReference>
<keyword evidence="6" id="KW-0963">Cytoplasm</keyword>
<dbReference type="PROSITE" id="PS50067">
    <property type="entry name" value="KINESIN_MOTOR_2"/>
    <property type="match status" value="1"/>
</dbReference>
<accession>A0A914EAH7</accession>
<dbReference type="InterPro" id="IPR001752">
    <property type="entry name" value="Kinesin_motor_dom"/>
</dbReference>
<dbReference type="Gene3D" id="3.40.850.10">
    <property type="entry name" value="Kinesin motor domain"/>
    <property type="match status" value="1"/>
</dbReference>
<protein>
    <submittedName>
        <fullName evidence="11">Kinesin motor domain-containing protein</fullName>
    </submittedName>
</protein>
<evidence type="ECO:0000256" key="1">
    <source>
        <dbReference type="ARBA" id="ARBA00004245"/>
    </source>
</evidence>
<dbReference type="InterPro" id="IPR027640">
    <property type="entry name" value="Kinesin-like_fam"/>
</dbReference>
<dbReference type="GO" id="GO:0008017">
    <property type="term" value="F:microtubule binding"/>
    <property type="evidence" value="ECO:0007669"/>
    <property type="project" value="InterPro"/>
</dbReference>
<dbReference type="GO" id="GO:0005524">
    <property type="term" value="F:ATP binding"/>
    <property type="evidence" value="ECO:0007669"/>
    <property type="project" value="UniProtKB-UniRule"/>
</dbReference>
<organism evidence="10 11">
    <name type="scientific">Acrobeloides nanus</name>
    <dbReference type="NCBI Taxonomy" id="290746"/>
    <lineage>
        <taxon>Eukaryota</taxon>
        <taxon>Metazoa</taxon>
        <taxon>Ecdysozoa</taxon>
        <taxon>Nematoda</taxon>
        <taxon>Chromadorea</taxon>
        <taxon>Rhabditida</taxon>
        <taxon>Tylenchina</taxon>
        <taxon>Cephalobomorpha</taxon>
        <taxon>Cephaloboidea</taxon>
        <taxon>Cephalobidae</taxon>
        <taxon>Acrobeloides</taxon>
    </lineage>
</organism>
<reference evidence="11" key="1">
    <citation type="submission" date="2022-11" db="UniProtKB">
        <authorList>
            <consortium name="WormBaseParasite"/>
        </authorList>
    </citation>
    <scope>IDENTIFICATION</scope>
</reference>
<dbReference type="AlphaFoldDB" id="A0A914EAH7"/>
<keyword evidence="3 7" id="KW-0067">ATP-binding</keyword>
<keyword evidence="5 7" id="KW-0505">Motor protein</keyword>
<keyword evidence="10" id="KW-1185">Reference proteome</keyword>
<evidence type="ECO:0000313" key="10">
    <source>
        <dbReference type="Proteomes" id="UP000887540"/>
    </source>
</evidence>
<evidence type="ECO:0000256" key="3">
    <source>
        <dbReference type="ARBA" id="ARBA00022840"/>
    </source>
</evidence>
<dbReference type="PRINTS" id="PR00380">
    <property type="entry name" value="KINESINHEAVY"/>
</dbReference>
<dbReference type="SMART" id="SM00129">
    <property type="entry name" value="KISc"/>
    <property type="match status" value="1"/>
</dbReference>
<dbReference type="GO" id="GO:0003777">
    <property type="term" value="F:microtubule motor activity"/>
    <property type="evidence" value="ECO:0007669"/>
    <property type="project" value="InterPro"/>
</dbReference>
<sequence length="1087" mass="125120">MVAQSSSKRKGRTTCFAKYNCQQSTINNNASMISVKYSEEPTVTKIRTVLRLRPTNNLDHRIIIKKNNGKDSVSISGTTSEFSFDATYDEKASNQRMYEEIVKGTVNQCLEGMNICFFAYGQTGSGKTYNIVGTRDDPGILPRFCDDLFFEINDEPDKVLIQVSFYEIYNEKAYDLLSEERQPLRLRGVDSNVYLDNLNVQEVKSSDDLALIRKIGLSRRATAATLANEHSSRSHAIFKINVKRNSELIAKGVEKKFVTDSNVYFVDLAGSERLAYTNGQHFNETIAINTSLLNLRRVIESYAEGRQFVNHRDSILTRLLKECFGGNSITTLFAMIMPDAQYDMDTLSTLKFASQCSLVKQRVQCNIDPIVQVIQDMKDENENLRAELDRLKKMELNKHILILDRPVPPCILQLMPDSSNTFWVNLECGIPKHWSLLDDDQKLGIRIACHREKDQILLENLDGNELFINTALNQEKFILLSHGDHVVYGGKHFLWVCLAETSPENIPSYEKIKLTYIEAISASLKEKLYKEAITELESEFNELISQLGQENDQFKKNYDALKEKLKKNKKNMELKQECEQVKACMKDTDDLRKTLLKDKKYFLFLFKGGRPIEANLPLKDDDKELAMKIKSEIIVLHDIFKHFGQEAQFQLRLVLSGMANGRSCIVRLTDVLQNCYAELDYEVFMSLSDKLKDCYQQSVGNPLEQGNHIGYIIGCENLDWMKLDNKGRRQTMIANRITNAFDKLAKTRHSNIYEVRQNFIRRTSVLNEFVKSDQEIHFHTMIELAQGVVSEPLEDSDHLYEYILKRAMQIEESFHNLNKISELCVSLDVNSNEFCKATFDIFISANSASNFHSYLVQLKFFISEQSLLASYLPEMIDYAKAFRNLIDVYLSSIKQRTPVRECSRQNFENQISAFYFILGRLSIERNFPLKDERFNQVKKHFQEGVLQYISDWEKDIIYDYPRYSKSIKMRARALLSVFDATVKIIAYIKAHGNDSGSEIDQHLVYVVFRLSAKLITYIKNSNSKEFEAEAVCRIKKIIENLNCCKSVPDASIRLIQFKLDAAKKLLDKIPPRETTTDLPPRPNTALN</sequence>
<dbReference type="WBParaSite" id="ACRNAN_scaffold6449.g24615.t1">
    <property type="protein sequence ID" value="ACRNAN_scaffold6449.g24615.t1"/>
    <property type="gene ID" value="ACRNAN_scaffold6449.g24615"/>
</dbReference>
<comment type="subcellular location">
    <subcellularLocation>
        <location evidence="1">Cytoplasm</location>
        <location evidence="1">Cytoskeleton</location>
    </subcellularLocation>
</comment>
<name>A0A914EAH7_9BILA</name>